<dbReference type="EMBL" id="NKHZ01000017">
    <property type="protein sequence ID" value="PNS20761.1"/>
    <property type="molecule type" value="Genomic_DNA"/>
</dbReference>
<dbReference type="Proteomes" id="UP000243797">
    <property type="component" value="Unassembled WGS sequence"/>
</dbReference>
<accession>A0A2K1R0D8</accession>
<dbReference type="AlphaFoldDB" id="A0A2K1R0D8"/>
<evidence type="ECO:0000313" key="3">
    <source>
        <dbReference type="Proteomes" id="UP000243797"/>
    </source>
</evidence>
<keyword evidence="3" id="KW-1185">Reference proteome</keyword>
<feature type="region of interest" description="Disordered" evidence="1">
    <location>
        <begin position="161"/>
        <end position="180"/>
    </location>
</feature>
<sequence>MAAPPPTSPSAPASAPPPIAPSTDVPNSSDPSFPALPADRSTWTESQYLSALSHLSSLQDQMNTLRDAIPSLIRPLTAFQPSHHPQPVRDTAPLASRMGSDDENEGRTKRVKREEKPGFGLVITAEERKRRKEMAFKALRAAAGDHGRGLKELRAQWEQEGTKGLMAAGKERVGTGKGKG</sequence>
<name>A0A2K1R0D8_9PEZI</name>
<proteinExistence type="predicted"/>
<comment type="caution">
    <text evidence="2">The sequence shown here is derived from an EMBL/GenBank/DDBJ whole genome shotgun (WGS) entry which is preliminary data.</text>
</comment>
<feature type="region of interest" description="Disordered" evidence="1">
    <location>
        <begin position="1"/>
        <end position="39"/>
    </location>
</feature>
<reference evidence="2 3" key="1">
    <citation type="submission" date="2017-06" db="EMBL/GenBank/DDBJ databases">
        <title>Draft genome sequence of a variant of Elsinoe murrayae.</title>
        <authorList>
            <person name="Cheng Q."/>
        </authorList>
    </citation>
    <scope>NUCLEOTIDE SEQUENCE [LARGE SCALE GENOMIC DNA]</scope>
    <source>
        <strain evidence="2 3">CQ-2017a</strain>
    </source>
</reference>
<protein>
    <submittedName>
        <fullName evidence="2">Uncharacterized protein</fullName>
    </submittedName>
</protein>
<feature type="region of interest" description="Disordered" evidence="1">
    <location>
        <begin position="77"/>
        <end position="116"/>
    </location>
</feature>
<dbReference type="InParanoid" id="A0A2K1R0D8"/>
<evidence type="ECO:0000256" key="1">
    <source>
        <dbReference type="SAM" id="MobiDB-lite"/>
    </source>
</evidence>
<organism evidence="2 3">
    <name type="scientific">Sphaceloma murrayae</name>
    <dbReference type="NCBI Taxonomy" id="2082308"/>
    <lineage>
        <taxon>Eukaryota</taxon>
        <taxon>Fungi</taxon>
        <taxon>Dikarya</taxon>
        <taxon>Ascomycota</taxon>
        <taxon>Pezizomycotina</taxon>
        <taxon>Dothideomycetes</taxon>
        <taxon>Dothideomycetidae</taxon>
        <taxon>Myriangiales</taxon>
        <taxon>Elsinoaceae</taxon>
        <taxon>Sphaceloma</taxon>
    </lineage>
</organism>
<evidence type="ECO:0000313" key="2">
    <source>
        <dbReference type="EMBL" id="PNS20761.1"/>
    </source>
</evidence>
<feature type="compositionally biased region" description="Pro residues" evidence="1">
    <location>
        <begin position="1"/>
        <end position="20"/>
    </location>
</feature>
<gene>
    <name evidence="2" type="ORF">CAC42_2692</name>
</gene>
<feature type="compositionally biased region" description="Basic and acidic residues" evidence="1">
    <location>
        <begin position="105"/>
        <end position="116"/>
    </location>
</feature>
<dbReference type="OrthoDB" id="5326237at2759"/>